<dbReference type="Pfam" id="PF16901">
    <property type="entry name" value="DAO_C"/>
    <property type="match status" value="1"/>
</dbReference>
<evidence type="ECO:0000256" key="5">
    <source>
        <dbReference type="ARBA" id="ARBA00022827"/>
    </source>
</evidence>
<evidence type="ECO:0000313" key="8">
    <source>
        <dbReference type="EMBL" id="BDI28844.1"/>
    </source>
</evidence>
<sequence length="600" mass="65713">MDLFSAKERSAGLERMARDGVDVLVIGGGITGVSVAMDAAARGYRVGLVDKGDFASGTSSKSTKLVHGGIRYLPQFDFSLVREALMERGLLFQNAPWIVNPLGFVLPLYQWNKRPLGSPIVPPFGIGLDLIVQAGLLLYDLLAGKLSIEHHRRLSLAQARLDAPVLKTEGMKHAFVYYDGQTDDTRLTVTVLRTAVAEGALAANYTEVTGFEIADDRIQGARLRDVVTGKAYAVKARHIVNAAGVFAQRIEELTGLESQLSVEPAKGVHLIFSRDTIPMSEKAIVLPETDDGRLLFIVPWEERVIVGTTDTEGGDIDHPITTEEDVTYLLNTCNRYLNITLKREDILATYSGYRPLIKSKNADKASSAKLSRSHAVLDGPAGMVSIVGGKLTTWRRMAEDTMNYIAKRDGKEPSLATRKMALSGSEGWATVRSRMESGQLGVAPDVARHLGAYYGVNLQRVLAIAHEDERFGARIVSDLPYLMAEVVYACRYEMAVTLDDMLSRRTRLVLEGRGQGLDIANDVARIMAKELGWDDAEIARQVAAYESIVHDQYQERAERDGCRRPGDPVLADSAKKDRDDWANAKVRTVQKPAKGAGTAG</sequence>
<dbReference type="Gene3D" id="3.30.9.10">
    <property type="entry name" value="D-Amino Acid Oxidase, subunit A, domain 2"/>
    <property type="match status" value="1"/>
</dbReference>
<dbReference type="KEGG" id="ccot:CCAX7_008950"/>
<feature type="compositionally biased region" description="Basic and acidic residues" evidence="7">
    <location>
        <begin position="556"/>
        <end position="566"/>
    </location>
</feature>
<organism evidence="8 9">
    <name type="scientific">Capsulimonas corticalis</name>
    <dbReference type="NCBI Taxonomy" id="2219043"/>
    <lineage>
        <taxon>Bacteria</taxon>
        <taxon>Bacillati</taxon>
        <taxon>Armatimonadota</taxon>
        <taxon>Armatimonadia</taxon>
        <taxon>Capsulimonadales</taxon>
        <taxon>Capsulimonadaceae</taxon>
        <taxon>Capsulimonas</taxon>
    </lineage>
</organism>
<evidence type="ECO:0000256" key="2">
    <source>
        <dbReference type="ARBA" id="ARBA00007330"/>
    </source>
</evidence>
<dbReference type="Pfam" id="PF01266">
    <property type="entry name" value="DAO"/>
    <property type="match status" value="1"/>
</dbReference>
<evidence type="ECO:0000256" key="6">
    <source>
        <dbReference type="ARBA" id="ARBA00023002"/>
    </source>
</evidence>
<keyword evidence="6" id="KW-0560">Oxidoreductase</keyword>
<feature type="region of interest" description="Disordered" evidence="7">
    <location>
        <begin position="556"/>
        <end position="600"/>
    </location>
</feature>
<dbReference type="InterPro" id="IPR031656">
    <property type="entry name" value="DAO_C"/>
</dbReference>
<keyword evidence="4" id="KW-0319">Glycerol metabolism</keyword>
<comment type="cofactor">
    <cofactor evidence="1">
        <name>FAD</name>
        <dbReference type="ChEBI" id="CHEBI:57692"/>
    </cofactor>
</comment>
<evidence type="ECO:0000313" key="9">
    <source>
        <dbReference type="Proteomes" id="UP000287394"/>
    </source>
</evidence>
<dbReference type="InterPro" id="IPR036188">
    <property type="entry name" value="FAD/NAD-bd_sf"/>
</dbReference>
<evidence type="ECO:0000256" key="3">
    <source>
        <dbReference type="ARBA" id="ARBA00022630"/>
    </source>
</evidence>
<dbReference type="GO" id="GO:0006071">
    <property type="term" value="P:glycerol metabolic process"/>
    <property type="evidence" value="ECO:0007669"/>
    <property type="project" value="UniProtKB-KW"/>
</dbReference>
<proteinExistence type="inferred from homology"/>
<dbReference type="PANTHER" id="PTHR11985">
    <property type="entry name" value="GLYCEROL-3-PHOSPHATE DEHYDROGENASE"/>
    <property type="match status" value="1"/>
</dbReference>
<dbReference type="Proteomes" id="UP000287394">
    <property type="component" value="Chromosome"/>
</dbReference>
<dbReference type="InterPro" id="IPR006076">
    <property type="entry name" value="FAD-dep_OxRdtase"/>
</dbReference>
<dbReference type="PRINTS" id="PR01001">
    <property type="entry name" value="FADG3PDH"/>
</dbReference>
<dbReference type="InterPro" id="IPR038299">
    <property type="entry name" value="DAO_C_sf"/>
</dbReference>
<dbReference type="Gene3D" id="1.10.8.870">
    <property type="entry name" value="Alpha-glycerophosphate oxidase, cap domain"/>
    <property type="match status" value="1"/>
</dbReference>
<dbReference type="AlphaFoldDB" id="A0A402CU54"/>
<dbReference type="SUPFAM" id="SSF51905">
    <property type="entry name" value="FAD/NAD(P)-binding domain"/>
    <property type="match status" value="1"/>
</dbReference>
<dbReference type="InterPro" id="IPR000447">
    <property type="entry name" value="G3P_DH_FAD-dep"/>
</dbReference>
<dbReference type="GO" id="GO:0004368">
    <property type="term" value="F:glycerol-3-phosphate dehydrogenase (quinone) activity"/>
    <property type="evidence" value="ECO:0007669"/>
    <property type="project" value="InterPro"/>
</dbReference>
<evidence type="ECO:0000256" key="7">
    <source>
        <dbReference type="SAM" id="MobiDB-lite"/>
    </source>
</evidence>
<keyword evidence="5" id="KW-0274">FAD</keyword>
<name>A0A402CU54_9BACT</name>
<comment type="similarity">
    <text evidence="2">Belongs to the FAD-dependent glycerol-3-phosphate dehydrogenase family.</text>
</comment>
<keyword evidence="3" id="KW-0285">Flavoprotein</keyword>
<dbReference type="RefSeq" id="WP_119320901.1">
    <property type="nucleotide sequence ID" value="NZ_AP025739.1"/>
</dbReference>
<gene>
    <name evidence="8" type="ORF">CCAX7_008950</name>
</gene>
<dbReference type="Gene3D" id="3.50.50.60">
    <property type="entry name" value="FAD/NAD(P)-binding domain"/>
    <property type="match status" value="1"/>
</dbReference>
<dbReference type="PANTHER" id="PTHR11985:SF35">
    <property type="entry name" value="ANAEROBIC GLYCEROL-3-PHOSPHATE DEHYDROGENASE SUBUNIT A"/>
    <property type="match status" value="1"/>
</dbReference>
<reference evidence="8 9" key="1">
    <citation type="journal article" date="2019" name="Int. J. Syst. Evol. Microbiol.">
        <title>Capsulimonas corticalis gen. nov., sp. nov., an aerobic capsulated bacterium, of a novel bacterial order, Capsulimonadales ord. nov., of the class Armatimonadia of the phylum Armatimonadetes.</title>
        <authorList>
            <person name="Li J."/>
            <person name="Kudo C."/>
            <person name="Tonouchi A."/>
        </authorList>
    </citation>
    <scope>NUCLEOTIDE SEQUENCE [LARGE SCALE GENOMIC DNA]</scope>
    <source>
        <strain evidence="8 9">AX-7</strain>
    </source>
</reference>
<dbReference type="FunCoup" id="A0A402CU54">
    <property type="interactions" value="342"/>
</dbReference>
<dbReference type="OrthoDB" id="9801699at2"/>
<protein>
    <submittedName>
        <fullName evidence="8">Glycerol-3-phosphate dehydrogenase</fullName>
    </submittedName>
</protein>
<accession>A0A402CU54</accession>
<keyword evidence="9" id="KW-1185">Reference proteome</keyword>
<dbReference type="EMBL" id="AP025739">
    <property type="protein sequence ID" value="BDI28844.1"/>
    <property type="molecule type" value="Genomic_DNA"/>
</dbReference>
<evidence type="ECO:0000256" key="4">
    <source>
        <dbReference type="ARBA" id="ARBA00022798"/>
    </source>
</evidence>
<dbReference type="GO" id="GO:0046168">
    <property type="term" value="P:glycerol-3-phosphate catabolic process"/>
    <property type="evidence" value="ECO:0007669"/>
    <property type="project" value="TreeGrafter"/>
</dbReference>
<evidence type="ECO:0000256" key="1">
    <source>
        <dbReference type="ARBA" id="ARBA00001974"/>
    </source>
</evidence>
<feature type="compositionally biased region" description="Basic and acidic residues" evidence="7">
    <location>
        <begin position="573"/>
        <end position="582"/>
    </location>
</feature>